<dbReference type="InterPro" id="IPR045519">
    <property type="entry name" value="DUF6476"/>
</dbReference>
<reference evidence="2 3" key="1">
    <citation type="submission" date="2019-06" db="EMBL/GenBank/DDBJ databases">
        <authorList>
            <person name="Jiang L."/>
        </authorList>
    </citation>
    <scope>NUCLEOTIDE SEQUENCE [LARGE SCALE GENOMIC DNA]</scope>
    <source>
        <strain evidence="2 3">YIM 48858</strain>
    </source>
</reference>
<proteinExistence type="predicted"/>
<evidence type="ECO:0000313" key="2">
    <source>
        <dbReference type="EMBL" id="TNC70887.1"/>
    </source>
</evidence>
<dbReference type="Proteomes" id="UP000305709">
    <property type="component" value="Unassembled WGS sequence"/>
</dbReference>
<evidence type="ECO:0000256" key="1">
    <source>
        <dbReference type="SAM" id="Phobius"/>
    </source>
</evidence>
<accession>A0A5C4NDI2</accession>
<dbReference type="AlphaFoldDB" id="A0A5C4NDI2"/>
<evidence type="ECO:0000313" key="3">
    <source>
        <dbReference type="Proteomes" id="UP000305709"/>
    </source>
</evidence>
<dbReference type="EMBL" id="VDFV01000017">
    <property type="protein sequence ID" value="TNC70887.1"/>
    <property type="molecule type" value="Genomic_DNA"/>
</dbReference>
<organism evidence="2 3">
    <name type="scientific">Rubellimicrobium roseum</name>
    <dbReference type="NCBI Taxonomy" id="687525"/>
    <lineage>
        <taxon>Bacteria</taxon>
        <taxon>Pseudomonadati</taxon>
        <taxon>Pseudomonadota</taxon>
        <taxon>Alphaproteobacteria</taxon>
        <taxon>Rhodobacterales</taxon>
        <taxon>Roseobacteraceae</taxon>
        <taxon>Rubellimicrobium</taxon>
    </lineage>
</organism>
<dbReference type="RefSeq" id="WP_139082094.1">
    <property type="nucleotide sequence ID" value="NZ_VDFV01000017.1"/>
</dbReference>
<sequence length="97" mass="10501">MDTAPEGPLPPGLRALQRLVMALMVVMILGFLVLIAALVMRLNADGPSLPQSVDLPEGARATAFTQGGDWFAVVTADDRILIYDRLTGRLRQTLLVE</sequence>
<gene>
    <name evidence="2" type="ORF">FHG71_12865</name>
</gene>
<keyword evidence="3" id="KW-1185">Reference proteome</keyword>
<keyword evidence="1" id="KW-1133">Transmembrane helix</keyword>
<dbReference type="InterPro" id="IPR011044">
    <property type="entry name" value="Quino_amine_DH_bsu"/>
</dbReference>
<feature type="transmembrane region" description="Helical" evidence="1">
    <location>
        <begin position="20"/>
        <end position="40"/>
    </location>
</feature>
<name>A0A5C4NDI2_9RHOB</name>
<dbReference type="SUPFAM" id="SSF50969">
    <property type="entry name" value="YVTN repeat-like/Quinoprotein amine dehydrogenase"/>
    <property type="match status" value="1"/>
</dbReference>
<dbReference type="OrthoDB" id="7872651at2"/>
<protein>
    <submittedName>
        <fullName evidence="2">Uncharacterized protein</fullName>
    </submittedName>
</protein>
<keyword evidence="1" id="KW-0472">Membrane</keyword>
<comment type="caution">
    <text evidence="2">The sequence shown here is derived from an EMBL/GenBank/DDBJ whole genome shotgun (WGS) entry which is preliminary data.</text>
</comment>
<dbReference type="Pfam" id="PF20082">
    <property type="entry name" value="DUF6476"/>
    <property type="match status" value="1"/>
</dbReference>
<keyword evidence="1" id="KW-0812">Transmembrane</keyword>